<keyword evidence="3" id="KW-1003">Cell membrane</keyword>
<evidence type="ECO:0000313" key="10">
    <source>
        <dbReference type="Proteomes" id="UP000657006"/>
    </source>
</evidence>
<dbReference type="PANTHER" id="PTHR43227">
    <property type="entry name" value="BLL4140 PROTEIN"/>
    <property type="match status" value="1"/>
</dbReference>
<comment type="caution">
    <text evidence="9">The sequence shown here is derived from an EMBL/GenBank/DDBJ whole genome shotgun (WGS) entry which is preliminary data.</text>
</comment>
<evidence type="ECO:0000256" key="4">
    <source>
        <dbReference type="ARBA" id="ARBA00022692"/>
    </source>
</evidence>
<evidence type="ECO:0000256" key="3">
    <source>
        <dbReference type="ARBA" id="ARBA00022475"/>
    </source>
</evidence>
<dbReference type="CDD" id="cd06261">
    <property type="entry name" value="TM_PBP2"/>
    <property type="match status" value="1"/>
</dbReference>
<comment type="similarity">
    <text evidence="7">Belongs to the binding-protein-dependent transport system permease family.</text>
</comment>
<accession>A0A926DTR9</accession>
<name>A0A926DTR9_9FIRM</name>
<comment type="subcellular location">
    <subcellularLocation>
        <location evidence="1 7">Cell membrane</location>
        <topology evidence="1 7">Multi-pass membrane protein</topology>
    </subcellularLocation>
</comment>
<dbReference type="InterPro" id="IPR035906">
    <property type="entry name" value="MetI-like_sf"/>
</dbReference>
<dbReference type="GO" id="GO:0055085">
    <property type="term" value="P:transmembrane transport"/>
    <property type="evidence" value="ECO:0007669"/>
    <property type="project" value="InterPro"/>
</dbReference>
<dbReference type="InterPro" id="IPR000515">
    <property type="entry name" value="MetI-like"/>
</dbReference>
<proteinExistence type="inferred from homology"/>
<feature type="transmembrane region" description="Helical" evidence="7">
    <location>
        <begin position="28"/>
        <end position="54"/>
    </location>
</feature>
<dbReference type="Gene3D" id="1.10.3720.10">
    <property type="entry name" value="MetI-like"/>
    <property type="match status" value="1"/>
</dbReference>
<evidence type="ECO:0000256" key="1">
    <source>
        <dbReference type="ARBA" id="ARBA00004651"/>
    </source>
</evidence>
<evidence type="ECO:0000313" key="9">
    <source>
        <dbReference type="EMBL" id="MBC8543793.1"/>
    </source>
</evidence>
<reference evidence="9" key="1">
    <citation type="submission" date="2020-08" db="EMBL/GenBank/DDBJ databases">
        <title>Genome public.</title>
        <authorList>
            <person name="Liu C."/>
            <person name="Sun Q."/>
        </authorList>
    </citation>
    <scope>NUCLEOTIDE SEQUENCE</scope>
    <source>
        <strain evidence="9">NSJ-32</strain>
    </source>
</reference>
<protein>
    <submittedName>
        <fullName evidence="9">Sugar ABC transporter permease</fullName>
    </submittedName>
</protein>
<dbReference type="InterPro" id="IPR050809">
    <property type="entry name" value="UgpAE/MalFG_permease"/>
</dbReference>
<dbReference type="EMBL" id="JACRSQ010000012">
    <property type="protein sequence ID" value="MBC8543793.1"/>
    <property type="molecule type" value="Genomic_DNA"/>
</dbReference>
<feature type="domain" description="ABC transmembrane type-1" evidence="8">
    <location>
        <begin position="87"/>
        <end position="303"/>
    </location>
</feature>
<dbReference type="GO" id="GO:0005886">
    <property type="term" value="C:plasma membrane"/>
    <property type="evidence" value="ECO:0007669"/>
    <property type="project" value="UniProtKB-SubCell"/>
</dbReference>
<sequence length="317" mass="35323">MSSSKPKKVKIKTSQKGPWKTFKSNWELLLLCMPAVICYILFNYVPMGGLVLAFKNFRYDLGLFGSPWAGMANFDFLFKSVDLVRIVRNTVGYSACFIVVNLIANVGVALLLFEVTNRKALKAYQTMMTLPNFLSWVIVGFITYAIFNPSLGVLNQVREAMGKEMIDVYAEPSYWPFILVFVNTWKGVGMGCIMYYAALIGIDPALFEAAKIDGANRWQQTLHISLPSLVPLMTIMTIMAVGNMFRGDFGLFYQIPRNVGVLYPTTDVIDTYVYRGLQQGNFGMSSAVGLVQSVVGLVLVSATNFAVKKISPENSMF</sequence>
<dbReference type="PROSITE" id="PS50928">
    <property type="entry name" value="ABC_TM1"/>
    <property type="match status" value="1"/>
</dbReference>
<feature type="transmembrane region" description="Helical" evidence="7">
    <location>
        <begin position="133"/>
        <end position="154"/>
    </location>
</feature>
<gene>
    <name evidence="9" type="ORF">H8730_09560</name>
</gene>
<organism evidence="9 10">
    <name type="scientific">Bianquea renquensis</name>
    <dbReference type="NCBI Taxonomy" id="2763661"/>
    <lineage>
        <taxon>Bacteria</taxon>
        <taxon>Bacillati</taxon>
        <taxon>Bacillota</taxon>
        <taxon>Clostridia</taxon>
        <taxon>Eubacteriales</taxon>
        <taxon>Bianqueaceae</taxon>
        <taxon>Bianquea</taxon>
    </lineage>
</organism>
<dbReference type="PANTHER" id="PTHR43227:SF11">
    <property type="entry name" value="BLL4140 PROTEIN"/>
    <property type="match status" value="1"/>
</dbReference>
<feature type="transmembrane region" description="Helical" evidence="7">
    <location>
        <begin position="174"/>
        <end position="200"/>
    </location>
</feature>
<feature type="transmembrane region" description="Helical" evidence="7">
    <location>
        <begin position="221"/>
        <end position="242"/>
    </location>
</feature>
<dbReference type="SUPFAM" id="SSF161098">
    <property type="entry name" value="MetI-like"/>
    <property type="match status" value="1"/>
</dbReference>
<evidence type="ECO:0000256" key="5">
    <source>
        <dbReference type="ARBA" id="ARBA00022989"/>
    </source>
</evidence>
<evidence type="ECO:0000256" key="6">
    <source>
        <dbReference type="ARBA" id="ARBA00023136"/>
    </source>
</evidence>
<keyword evidence="2 7" id="KW-0813">Transport</keyword>
<keyword evidence="10" id="KW-1185">Reference proteome</keyword>
<evidence type="ECO:0000256" key="2">
    <source>
        <dbReference type="ARBA" id="ARBA00022448"/>
    </source>
</evidence>
<keyword evidence="6 7" id="KW-0472">Membrane</keyword>
<dbReference type="Proteomes" id="UP000657006">
    <property type="component" value="Unassembled WGS sequence"/>
</dbReference>
<evidence type="ECO:0000259" key="8">
    <source>
        <dbReference type="PROSITE" id="PS50928"/>
    </source>
</evidence>
<feature type="transmembrane region" description="Helical" evidence="7">
    <location>
        <begin position="91"/>
        <end position="113"/>
    </location>
</feature>
<dbReference type="Pfam" id="PF00528">
    <property type="entry name" value="BPD_transp_1"/>
    <property type="match status" value="1"/>
</dbReference>
<keyword evidence="5 7" id="KW-1133">Transmembrane helix</keyword>
<feature type="transmembrane region" description="Helical" evidence="7">
    <location>
        <begin position="287"/>
        <end position="307"/>
    </location>
</feature>
<evidence type="ECO:0000256" key="7">
    <source>
        <dbReference type="RuleBase" id="RU363032"/>
    </source>
</evidence>
<dbReference type="AlphaFoldDB" id="A0A926DTR9"/>
<keyword evidence="4 7" id="KW-0812">Transmembrane</keyword>